<sequence>MLTAVLGGMLCVCGMLPFATKLMRHALSATVVAASARLVDFPAPRLSHLRNTPGTNQASLIRQHAWKLFAQLSRTAGKGASVYTSWQQQWPTKCNKAQLSSYCPSSNLRESTKQTGTSPPSPSSTALQFSTVYYNQAVEDWIFVNRLYDSDSLLKMMTPDHGTVGGSRLEIRTQLPKGTPDHAPDSSIVIKEIWEAVQAAPDNHQTWALKVYDPGDFRDGQGPGFQLKTTLGSRGDFATWQRRVILRSTDGKIDTDTPCPRSNIPLDRTYTTLDDSASVSKSVPINCFFYRSEGQACSNLISATVPVPHPIAVEQVAKPCVLVLVGVQMITREGLQNWTWSTFWWTANPNGTGVDYAADKSSIPLGPLFQNYAMDTMLGMDGDPSRQETPPFMFNPYLEGLQANGTQTNCLKCHAAAAYIPQAHVNLPANCQKPQGATGQRNGKDITRLIANPGSIHNCTAQELASPATNSCALRTSLLWSLASNQDCNADAAQ</sequence>
<reference evidence="2 3" key="1">
    <citation type="submission" date="2020-08" db="EMBL/GenBank/DDBJ databases">
        <title>Genomic Encyclopedia of Type Strains, Phase IV (KMG-V): Genome sequencing to study the core and pangenomes of soil and plant-associated prokaryotes.</title>
        <authorList>
            <person name="Whitman W."/>
        </authorList>
    </citation>
    <scope>NUCLEOTIDE SEQUENCE [LARGE SCALE GENOMIC DNA]</scope>
    <source>
        <strain evidence="2 3">M8UP14</strain>
    </source>
</reference>
<evidence type="ECO:0000256" key="1">
    <source>
        <dbReference type="SAM" id="MobiDB-lite"/>
    </source>
</evidence>
<dbReference type="RefSeq" id="WP_184219367.1">
    <property type="nucleotide sequence ID" value="NZ_JACHIP010000005.1"/>
</dbReference>
<feature type="region of interest" description="Disordered" evidence="1">
    <location>
        <begin position="105"/>
        <end position="125"/>
    </location>
</feature>
<dbReference type="Proteomes" id="UP000540989">
    <property type="component" value="Unassembled WGS sequence"/>
</dbReference>
<evidence type="ECO:0000313" key="2">
    <source>
        <dbReference type="EMBL" id="MBB5058865.1"/>
    </source>
</evidence>
<accession>A0A7W8E646</accession>
<keyword evidence="3" id="KW-1185">Reference proteome</keyword>
<feature type="compositionally biased region" description="Polar residues" evidence="1">
    <location>
        <begin position="105"/>
        <end position="117"/>
    </location>
</feature>
<protein>
    <submittedName>
        <fullName evidence="2">Uncharacterized protein</fullName>
    </submittedName>
</protein>
<dbReference type="AlphaFoldDB" id="A0A7W8E646"/>
<gene>
    <name evidence="2" type="ORF">HDF16_003588</name>
</gene>
<name>A0A7W8E646_9BACT</name>
<organism evidence="2 3">
    <name type="scientific">Granulicella aggregans</name>
    <dbReference type="NCBI Taxonomy" id="474949"/>
    <lineage>
        <taxon>Bacteria</taxon>
        <taxon>Pseudomonadati</taxon>
        <taxon>Acidobacteriota</taxon>
        <taxon>Terriglobia</taxon>
        <taxon>Terriglobales</taxon>
        <taxon>Acidobacteriaceae</taxon>
        <taxon>Granulicella</taxon>
    </lineage>
</organism>
<dbReference type="EMBL" id="JACHIP010000005">
    <property type="protein sequence ID" value="MBB5058865.1"/>
    <property type="molecule type" value="Genomic_DNA"/>
</dbReference>
<proteinExistence type="predicted"/>
<comment type="caution">
    <text evidence="2">The sequence shown here is derived from an EMBL/GenBank/DDBJ whole genome shotgun (WGS) entry which is preliminary data.</text>
</comment>
<evidence type="ECO:0000313" key="3">
    <source>
        <dbReference type="Proteomes" id="UP000540989"/>
    </source>
</evidence>